<gene>
    <name evidence="1" type="ORF">HELGO_WM14803</name>
</gene>
<sequence length="104" mass="11584">MIATSFQLSEEQKAKLRPTLQKAGVDFNKPIVIEEGDSLWTDIKDFLDEYDCEITYTTGALTIAFTIIFPPVGVAALAIEGGMLIYETPELARCLAEDLTRLKR</sequence>
<name>A0A6S6SRY3_9BACT</name>
<dbReference type="AlphaFoldDB" id="A0A6S6SRY3"/>
<evidence type="ECO:0000313" key="1">
    <source>
        <dbReference type="EMBL" id="CAA6807402.1"/>
    </source>
</evidence>
<protein>
    <submittedName>
        <fullName evidence="1">Uncharacterized protein</fullName>
    </submittedName>
</protein>
<reference evidence="1" key="1">
    <citation type="submission" date="2020-01" db="EMBL/GenBank/DDBJ databases">
        <authorList>
            <person name="Meier V. D."/>
            <person name="Meier V D."/>
        </authorList>
    </citation>
    <scope>NUCLEOTIDE SEQUENCE</scope>
    <source>
        <strain evidence="1">HLG_WM_MAG_12</strain>
    </source>
</reference>
<dbReference type="EMBL" id="CACVAW010000026">
    <property type="protein sequence ID" value="CAA6807402.1"/>
    <property type="molecule type" value="Genomic_DNA"/>
</dbReference>
<organism evidence="1">
    <name type="scientific">uncultured Campylobacterales bacterium</name>
    <dbReference type="NCBI Taxonomy" id="352960"/>
    <lineage>
        <taxon>Bacteria</taxon>
        <taxon>Pseudomonadati</taxon>
        <taxon>Campylobacterota</taxon>
        <taxon>Epsilonproteobacteria</taxon>
        <taxon>Campylobacterales</taxon>
        <taxon>environmental samples</taxon>
    </lineage>
</organism>
<accession>A0A6S6SRY3</accession>
<proteinExistence type="predicted"/>